<feature type="chain" id="PRO_5043661572" evidence="1">
    <location>
        <begin position="21"/>
        <end position="96"/>
    </location>
</feature>
<evidence type="ECO:0000256" key="1">
    <source>
        <dbReference type="SAM" id="SignalP"/>
    </source>
</evidence>
<dbReference type="AlphaFoldDB" id="A0AAU9F9P7"/>
<keyword evidence="1" id="KW-0732">Signal</keyword>
<evidence type="ECO:0000313" key="3">
    <source>
        <dbReference type="Proteomes" id="UP001500889"/>
    </source>
</evidence>
<reference evidence="2 3" key="1">
    <citation type="submission" date="2024-02" db="EMBL/GenBank/DDBJ databases">
        <title>A chromosome-level genome assembly of Drosophila madeirensis, a fruit fly species endemic to Madeira island.</title>
        <authorList>
            <person name="Tomihara K."/>
            <person name="Llopart A."/>
            <person name="Yamamoto D."/>
        </authorList>
    </citation>
    <scope>NUCLEOTIDE SEQUENCE [LARGE SCALE GENOMIC DNA]</scope>
    <source>
        <strain evidence="2 3">RF1</strain>
    </source>
</reference>
<keyword evidence="2" id="KW-0722">Serine protease inhibitor</keyword>
<dbReference type="Proteomes" id="UP001500889">
    <property type="component" value="Chromosome O"/>
</dbReference>
<protein>
    <submittedName>
        <fullName evidence="2">Kunitz-type serine protease inhibitor HCRG2-like</fullName>
    </submittedName>
</protein>
<name>A0AAU9F9P7_DROMD</name>
<evidence type="ECO:0000313" key="2">
    <source>
        <dbReference type="EMBL" id="BFF92433.1"/>
    </source>
</evidence>
<dbReference type="EMBL" id="AP029263">
    <property type="protein sequence ID" value="BFF92433.1"/>
    <property type="molecule type" value="Genomic_DNA"/>
</dbReference>
<proteinExistence type="predicted"/>
<dbReference type="GO" id="GO:0004867">
    <property type="term" value="F:serine-type endopeptidase inhibitor activity"/>
    <property type="evidence" value="ECO:0007669"/>
    <property type="project" value="UniProtKB-KW"/>
</dbReference>
<keyword evidence="2" id="KW-0646">Protease inhibitor</keyword>
<keyword evidence="3" id="KW-1185">Reference proteome</keyword>
<gene>
    <name evidence="2" type="ORF">DMAD_10496</name>
</gene>
<organism evidence="2 3">
    <name type="scientific">Drosophila madeirensis</name>
    <name type="common">Fruit fly</name>
    <dbReference type="NCBI Taxonomy" id="30013"/>
    <lineage>
        <taxon>Eukaryota</taxon>
        <taxon>Metazoa</taxon>
        <taxon>Ecdysozoa</taxon>
        <taxon>Arthropoda</taxon>
        <taxon>Hexapoda</taxon>
        <taxon>Insecta</taxon>
        <taxon>Pterygota</taxon>
        <taxon>Neoptera</taxon>
        <taxon>Endopterygota</taxon>
        <taxon>Diptera</taxon>
        <taxon>Brachycera</taxon>
        <taxon>Muscomorpha</taxon>
        <taxon>Ephydroidea</taxon>
        <taxon>Drosophilidae</taxon>
        <taxon>Drosophila</taxon>
        <taxon>Sophophora</taxon>
    </lineage>
</organism>
<feature type="signal peptide" evidence="1">
    <location>
        <begin position="1"/>
        <end position="20"/>
    </location>
</feature>
<sequence>MVKLMLNLVILCLLLGSALALNQTLMEIRKSICLEPSSAAKKGSCDSITMPCPTLAMRSTIVAAVVHKIVSKVKHNAGTTAWTRKSFTKFSRNSVC</sequence>
<accession>A0AAU9F9P7</accession>